<dbReference type="GeneID" id="67012524"/>
<reference evidence="6" key="1">
    <citation type="submission" date="2021-05" db="EMBL/GenBank/DDBJ databases">
        <authorList>
            <person name="Stam R."/>
        </authorList>
    </citation>
    <scope>NUCLEOTIDE SEQUENCE</scope>
    <source>
        <strain evidence="6">CS162</strain>
    </source>
</reference>
<evidence type="ECO:0000256" key="2">
    <source>
        <dbReference type="ARBA" id="ARBA00022692"/>
    </source>
</evidence>
<dbReference type="SUPFAM" id="SSF144083">
    <property type="entry name" value="Magnesium transport protein CorA, transmembrane region"/>
    <property type="match status" value="1"/>
</dbReference>
<evidence type="ECO:0000256" key="5">
    <source>
        <dbReference type="SAM" id="Phobius"/>
    </source>
</evidence>
<gene>
    <name evidence="6" type="ORF">ALTATR162_LOCUS12170</name>
</gene>
<dbReference type="Pfam" id="PF01544">
    <property type="entry name" value="CorA"/>
    <property type="match status" value="1"/>
</dbReference>
<dbReference type="GO" id="GO:0016020">
    <property type="term" value="C:membrane"/>
    <property type="evidence" value="ECO:0007669"/>
    <property type="project" value="UniProtKB-SubCell"/>
</dbReference>
<dbReference type="RefSeq" id="XP_043175751.1">
    <property type="nucleotide sequence ID" value="XM_043319816.1"/>
</dbReference>
<keyword evidence="4 5" id="KW-0472">Membrane</keyword>
<keyword evidence="3 5" id="KW-1133">Transmembrane helix</keyword>
<dbReference type="EMBL" id="CAJRGZ010000042">
    <property type="protein sequence ID" value="CAG5190269.1"/>
    <property type="molecule type" value="Genomic_DNA"/>
</dbReference>
<evidence type="ECO:0000256" key="1">
    <source>
        <dbReference type="ARBA" id="ARBA00004141"/>
    </source>
</evidence>
<name>A0A8J2N8F2_9PLEO</name>
<organism evidence="6 7">
    <name type="scientific">Alternaria atra</name>
    <dbReference type="NCBI Taxonomy" id="119953"/>
    <lineage>
        <taxon>Eukaryota</taxon>
        <taxon>Fungi</taxon>
        <taxon>Dikarya</taxon>
        <taxon>Ascomycota</taxon>
        <taxon>Pezizomycotina</taxon>
        <taxon>Dothideomycetes</taxon>
        <taxon>Pleosporomycetidae</taxon>
        <taxon>Pleosporales</taxon>
        <taxon>Pleosporineae</taxon>
        <taxon>Pleosporaceae</taxon>
        <taxon>Alternaria</taxon>
        <taxon>Alternaria sect. Ulocladioides</taxon>
    </lineage>
</organism>
<dbReference type="InterPro" id="IPR002523">
    <property type="entry name" value="MgTranspt_CorA/ZnTranspt_ZntB"/>
</dbReference>
<feature type="transmembrane region" description="Helical" evidence="5">
    <location>
        <begin position="205"/>
        <end position="228"/>
    </location>
</feature>
<keyword evidence="2 5" id="KW-0812">Transmembrane</keyword>
<accession>A0A8J2N8F2</accession>
<dbReference type="AlphaFoldDB" id="A0A8J2N8F2"/>
<proteinExistence type="predicted"/>
<keyword evidence="7" id="KW-1185">Reference proteome</keyword>
<sequence>MEQQDTRPYSWEQVVSFVSYDAHGNTLFVLYLDSPDSVRTALKKRLIAAKTILSLEWHVIFLGVLRDRYDESVWSLRDCVRNAELARESAQEFRPEFMHLHEIARHLLHSNETLDVTVDTIKRILASYPRLLPPERRDDLALLNLHDRTSALEKDVQGIKRRSESLTQRLQNKIDLAYNLVAQRDNQIMVQMGERARQDNNNMKLIAVVGLVYLPGTFVSSLFGMNFFSFVEENGQQRWQVSEKFWLYSVCPSTK</sequence>
<dbReference type="Gene3D" id="1.20.58.340">
    <property type="entry name" value="Magnesium transport protein CorA, transmembrane region"/>
    <property type="match status" value="1"/>
</dbReference>
<comment type="caution">
    <text evidence="6">The sequence shown here is derived from an EMBL/GenBank/DDBJ whole genome shotgun (WGS) entry which is preliminary data.</text>
</comment>
<evidence type="ECO:0000313" key="7">
    <source>
        <dbReference type="Proteomes" id="UP000676310"/>
    </source>
</evidence>
<evidence type="ECO:0000313" key="6">
    <source>
        <dbReference type="EMBL" id="CAG5190269.1"/>
    </source>
</evidence>
<evidence type="ECO:0000256" key="3">
    <source>
        <dbReference type="ARBA" id="ARBA00022989"/>
    </source>
</evidence>
<evidence type="ECO:0000256" key="4">
    <source>
        <dbReference type="ARBA" id="ARBA00023136"/>
    </source>
</evidence>
<comment type="subcellular location">
    <subcellularLocation>
        <location evidence="1">Membrane</location>
        <topology evidence="1">Multi-pass membrane protein</topology>
    </subcellularLocation>
</comment>
<dbReference type="InterPro" id="IPR045863">
    <property type="entry name" value="CorA_TM1_TM2"/>
</dbReference>
<dbReference type="OrthoDB" id="2830640at2759"/>
<dbReference type="GO" id="GO:0046873">
    <property type="term" value="F:metal ion transmembrane transporter activity"/>
    <property type="evidence" value="ECO:0007669"/>
    <property type="project" value="InterPro"/>
</dbReference>
<dbReference type="Proteomes" id="UP000676310">
    <property type="component" value="Unassembled WGS sequence"/>
</dbReference>
<protein>
    <submittedName>
        <fullName evidence="6">Uncharacterized protein</fullName>
    </submittedName>
</protein>